<organism evidence="3 4">
    <name type="scientific">Acuticoccus sediminis</name>
    <dbReference type="NCBI Taxonomy" id="2184697"/>
    <lineage>
        <taxon>Bacteria</taxon>
        <taxon>Pseudomonadati</taxon>
        <taxon>Pseudomonadota</taxon>
        <taxon>Alphaproteobacteria</taxon>
        <taxon>Hyphomicrobiales</taxon>
        <taxon>Amorphaceae</taxon>
        <taxon>Acuticoccus</taxon>
    </lineage>
</organism>
<evidence type="ECO:0000313" key="4">
    <source>
        <dbReference type="Proteomes" id="UP000249590"/>
    </source>
</evidence>
<dbReference type="Pfam" id="PF00589">
    <property type="entry name" value="Phage_integrase"/>
    <property type="match status" value="1"/>
</dbReference>
<dbReference type="GO" id="GO:0003677">
    <property type="term" value="F:DNA binding"/>
    <property type="evidence" value="ECO:0007669"/>
    <property type="project" value="InterPro"/>
</dbReference>
<accession>A0A8B2NCG4</accession>
<dbReference type="Proteomes" id="UP000249590">
    <property type="component" value="Unassembled WGS sequence"/>
</dbReference>
<dbReference type="OrthoDB" id="9801717at2"/>
<dbReference type="CDD" id="cd00397">
    <property type="entry name" value="DNA_BRE_C"/>
    <property type="match status" value="1"/>
</dbReference>
<reference evidence="3 4" key="1">
    <citation type="submission" date="2018-05" db="EMBL/GenBank/DDBJ databases">
        <title>Acuticoccus sediminis sp. nov., isolated from deep-sea sediment of Indian Ocean.</title>
        <authorList>
            <person name="Liu X."/>
            <person name="Lai Q."/>
            <person name="Du Y."/>
            <person name="Sun F."/>
            <person name="Zhang X."/>
            <person name="Wang S."/>
            <person name="Shao Z."/>
        </authorList>
    </citation>
    <scope>NUCLEOTIDE SEQUENCE [LARGE SCALE GENOMIC DNA]</scope>
    <source>
        <strain evidence="3 4">PTG4-2</strain>
    </source>
</reference>
<evidence type="ECO:0000313" key="3">
    <source>
        <dbReference type="EMBL" id="RAH96061.1"/>
    </source>
</evidence>
<dbReference type="InterPro" id="IPR013762">
    <property type="entry name" value="Integrase-like_cat_sf"/>
</dbReference>
<evidence type="ECO:0000259" key="2">
    <source>
        <dbReference type="PROSITE" id="PS51898"/>
    </source>
</evidence>
<dbReference type="EMBL" id="QHHQ01000017">
    <property type="protein sequence ID" value="RAH96061.1"/>
    <property type="molecule type" value="Genomic_DNA"/>
</dbReference>
<gene>
    <name evidence="3" type="ORF">DLJ53_33475</name>
</gene>
<name>A0A8B2NCG4_9HYPH</name>
<dbReference type="InterPro" id="IPR011010">
    <property type="entry name" value="DNA_brk_join_enz"/>
</dbReference>
<dbReference type="Gene3D" id="1.10.443.10">
    <property type="entry name" value="Intergrase catalytic core"/>
    <property type="match status" value="1"/>
</dbReference>
<comment type="caution">
    <text evidence="3">The sequence shown here is derived from an EMBL/GenBank/DDBJ whole genome shotgun (WGS) entry which is preliminary data.</text>
</comment>
<proteinExistence type="predicted"/>
<sequence length="194" mass="21365">MHNQSLYGPAGRRKYINRAEGLRFLDAAAEGGLADATFAGLLASTGCRISEGLALTRFQLDPADGQVSFLTLKQRRTCWRSVPVSPALMAMLLEQSEIAGASEPLWSWCRQTAWRRMTAHMRAAGIEGPQACPRGLRHGFGVACALARIDPRVTQRLMGHTKTETTALYLEVLGPEARELLARLWAWDAFEAPK</sequence>
<dbReference type="AlphaFoldDB" id="A0A8B2NCG4"/>
<keyword evidence="4" id="KW-1185">Reference proteome</keyword>
<dbReference type="RefSeq" id="WP_111352673.1">
    <property type="nucleotide sequence ID" value="NZ_QHHQ01000017.1"/>
</dbReference>
<dbReference type="GO" id="GO:0006310">
    <property type="term" value="P:DNA recombination"/>
    <property type="evidence" value="ECO:0007669"/>
    <property type="project" value="UniProtKB-KW"/>
</dbReference>
<dbReference type="GO" id="GO:0015074">
    <property type="term" value="P:DNA integration"/>
    <property type="evidence" value="ECO:0007669"/>
    <property type="project" value="InterPro"/>
</dbReference>
<dbReference type="PROSITE" id="PS51898">
    <property type="entry name" value="TYR_RECOMBINASE"/>
    <property type="match status" value="1"/>
</dbReference>
<dbReference type="InterPro" id="IPR002104">
    <property type="entry name" value="Integrase_catalytic"/>
</dbReference>
<keyword evidence="1" id="KW-0233">DNA recombination</keyword>
<feature type="domain" description="Tyr recombinase" evidence="2">
    <location>
        <begin position="11"/>
        <end position="182"/>
    </location>
</feature>
<protein>
    <submittedName>
        <fullName evidence="3">Integrase</fullName>
    </submittedName>
</protein>
<dbReference type="SUPFAM" id="SSF56349">
    <property type="entry name" value="DNA breaking-rejoining enzymes"/>
    <property type="match status" value="1"/>
</dbReference>
<evidence type="ECO:0000256" key="1">
    <source>
        <dbReference type="ARBA" id="ARBA00023172"/>
    </source>
</evidence>